<feature type="transmembrane region" description="Helical" evidence="1">
    <location>
        <begin position="47"/>
        <end position="76"/>
    </location>
</feature>
<reference evidence="2 3" key="1">
    <citation type="journal article" date="2016" name="PLoS ONE">
        <title>A First Insight into the Genome of the Filter-Feeder Mussel Mytilus galloprovincialis.</title>
        <authorList>
            <person name="Murgarella M."/>
            <person name="Puiu D."/>
            <person name="Novoa B."/>
            <person name="Figueras A."/>
            <person name="Posada D."/>
            <person name="Canchaya C."/>
        </authorList>
    </citation>
    <scope>NUCLEOTIDE SEQUENCE [LARGE SCALE GENOMIC DNA]</scope>
    <source>
        <tissue evidence="2">Muscle</tissue>
    </source>
</reference>
<dbReference type="Proteomes" id="UP000266721">
    <property type="component" value="Unassembled WGS sequence"/>
</dbReference>
<keyword evidence="3" id="KW-1185">Reference proteome</keyword>
<comment type="caution">
    <text evidence="2">The sequence shown here is derived from an EMBL/GenBank/DDBJ whole genome shotgun (WGS) entry which is preliminary data.</text>
</comment>
<evidence type="ECO:0000256" key="1">
    <source>
        <dbReference type="SAM" id="Phobius"/>
    </source>
</evidence>
<evidence type="ECO:0008006" key="4">
    <source>
        <dbReference type="Google" id="ProtNLM"/>
    </source>
</evidence>
<keyword evidence="1" id="KW-0812">Transmembrane</keyword>
<name>A0A3L5TQ40_MYTGA</name>
<dbReference type="AlphaFoldDB" id="A0A3L5TQ40"/>
<keyword evidence="1" id="KW-0472">Membrane</keyword>
<accession>A0A3L5TQ40</accession>
<evidence type="ECO:0000313" key="2">
    <source>
        <dbReference type="EMBL" id="OPL21284.1"/>
    </source>
</evidence>
<dbReference type="Pfam" id="PF16015">
    <property type="entry name" value="Promethin"/>
    <property type="match status" value="1"/>
</dbReference>
<dbReference type="EMBL" id="KV593120">
    <property type="protein sequence ID" value="OPL21284.1"/>
    <property type="molecule type" value="Genomic_DNA"/>
</dbReference>
<evidence type="ECO:0000313" key="3">
    <source>
        <dbReference type="Proteomes" id="UP000266721"/>
    </source>
</evidence>
<keyword evidence="1" id="KW-1133">Transmembrane helix</keyword>
<feature type="non-terminal residue" evidence="2">
    <location>
        <position position="1"/>
    </location>
</feature>
<protein>
    <recommendedName>
        <fullName evidence="4">Promethin</fullName>
    </recommendedName>
</protein>
<proteinExistence type="predicted"/>
<organism evidence="2 3">
    <name type="scientific">Mytilus galloprovincialis</name>
    <name type="common">Mediterranean mussel</name>
    <dbReference type="NCBI Taxonomy" id="29158"/>
    <lineage>
        <taxon>Eukaryota</taxon>
        <taxon>Metazoa</taxon>
        <taxon>Spiralia</taxon>
        <taxon>Lophotrochozoa</taxon>
        <taxon>Mollusca</taxon>
        <taxon>Bivalvia</taxon>
        <taxon>Autobranchia</taxon>
        <taxon>Pteriomorphia</taxon>
        <taxon>Mytilida</taxon>
        <taxon>Mytiloidea</taxon>
        <taxon>Mytilidae</taxon>
        <taxon>Mytilinae</taxon>
        <taxon>Mytilus</taxon>
    </lineage>
</organism>
<sequence length="147" mass="16208">MNKKMGGESTLEKEDGWIMTQLKVINDKLDVEENYGRAKEFATEHPVYTLFIALTIATCCIPVICFLTFLLGTIIFGVISFVFFEGTVLVISTVVLGGVLCVTTVLACSLSGFAVVSYYGLQYSYNLLKKTFPSVFETEEGPDSTKK</sequence>
<gene>
    <name evidence="2" type="ORF">AM593_02084</name>
</gene>
<feature type="transmembrane region" description="Helical" evidence="1">
    <location>
        <begin position="88"/>
        <end position="121"/>
    </location>
</feature>